<dbReference type="GO" id="GO:0016705">
    <property type="term" value="F:oxidoreductase activity, acting on paired donors, with incorporation or reduction of molecular oxygen"/>
    <property type="evidence" value="ECO:0007669"/>
    <property type="project" value="InterPro"/>
</dbReference>
<sequence length="177" mass="20387">MAGKNPELYQRMISEIGEYARFADQSGFSGFGHPEHHMQIEGFEISNEPTLMGMWLGSHSEKLRVITCGFVSTTHNPVRTAESIATMDHMLGGRFGVGLVRGYQHRWLENFKIRDELAAVGPWNKDTPVDDMNREYFAEFVDIVLTALREDTFSYRGQFWDFPRKDDVNPHEHPVYS</sequence>
<keyword evidence="1" id="KW-0285">Flavoprotein</keyword>
<dbReference type="AlphaFoldDB" id="A0A383A1T7"/>
<organism evidence="6">
    <name type="scientific">marine metagenome</name>
    <dbReference type="NCBI Taxonomy" id="408172"/>
    <lineage>
        <taxon>unclassified sequences</taxon>
        <taxon>metagenomes</taxon>
        <taxon>ecological metagenomes</taxon>
    </lineage>
</organism>
<feature type="domain" description="Luciferase-like" evidence="5">
    <location>
        <begin position="12"/>
        <end position="176"/>
    </location>
</feature>
<evidence type="ECO:0000256" key="2">
    <source>
        <dbReference type="ARBA" id="ARBA00022643"/>
    </source>
</evidence>
<dbReference type="PANTHER" id="PTHR42847:SF4">
    <property type="entry name" value="ALKANESULFONATE MONOOXYGENASE-RELATED"/>
    <property type="match status" value="1"/>
</dbReference>
<feature type="non-terminal residue" evidence="6">
    <location>
        <position position="177"/>
    </location>
</feature>
<protein>
    <recommendedName>
        <fullName evidence="5">Luciferase-like domain-containing protein</fullName>
    </recommendedName>
</protein>
<gene>
    <name evidence="6" type="ORF">METZ01_LOCUS454354</name>
</gene>
<keyword evidence="4" id="KW-0503">Monooxygenase</keyword>
<keyword evidence="3" id="KW-0560">Oxidoreductase</keyword>
<dbReference type="EMBL" id="UINC01188332">
    <property type="protein sequence ID" value="SVE01500.1"/>
    <property type="molecule type" value="Genomic_DNA"/>
</dbReference>
<dbReference type="SUPFAM" id="SSF51679">
    <property type="entry name" value="Bacterial luciferase-like"/>
    <property type="match status" value="1"/>
</dbReference>
<dbReference type="InterPro" id="IPR036661">
    <property type="entry name" value="Luciferase-like_sf"/>
</dbReference>
<evidence type="ECO:0000256" key="3">
    <source>
        <dbReference type="ARBA" id="ARBA00023002"/>
    </source>
</evidence>
<evidence type="ECO:0000259" key="5">
    <source>
        <dbReference type="Pfam" id="PF00296"/>
    </source>
</evidence>
<accession>A0A383A1T7</accession>
<reference evidence="6" key="1">
    <citation type="submission" date="2018-05" db="EMBL/GenBank/DDBJ databases">
        <authorList>
            <person name="Lanie J.A."/>
            <person name="Ng W.-L."/>
            <person name="Kazmierczak K.M."/>
            <person name="Andrzejewski T.M."/>
            <person name="Davidsen T.M."/>
            <person name="Wayne K.J."/>
            <person name="Tettelin H."/>
            <person name="Glass J.I."/>
            <person name="Rusch D."/>
            <person name="Podicherti R."/>
            <person name="Tsui H.-C.T."/>
            <person name="Winkler M.E."/>
        </authorList>
    </citation>
    <scope>NUCLEOTIDE SEQUENCE</scope>
</reference>
<dbReference type="InterPro" id="IPR011251">
    <property type="entry name" value="Luciferase-like_dom"/>
</dbReference>
<dbReference type="Gene3D" id="3.20.20.30">
    <property type="entry name" value="Luciferase-like domain"/>
    <property type="match status" value="1"/>
</dbReference>
<evidence type="ECO:0000313" key="6">
    <source>
        <dbReference type="EMBL" id="SVE01500.1"/>
    </source>
</evidence>
<evidence type="ECO:0000256" key="1">
    <source>
        <dbReference type="ARBA" id="ARBA00022630"/>
    </source>
</evidence>
<dbReference type="Pfam" id="PF00296">
    <property type="entry name" value="Bac_luciferase"/>
    <property type="match status" value="1"/>
</dbReference>
<evidence type="ECO:0000256" key="4">
    <source>
        <dbReference type="ARBA" id="ARBA00023033"/>
    </source>
</evidence>
<keyword evidence="2" id="KW-0288">FMN</keyword>
<dbReference type="PANTHER" id="PTHR42847">
    <property type="entry name" value="ALKANESULFONATE MONOOXYGENASE"/>
    <property type="match status" value="1"/>
</dbReference>
<dbReference type="GO" id="GO:0004497">
    <property type="term" value="F:monooxygenase activity"/>
    <property type="evidence" value="ECO:0007669"/>
    <property type="project" value="UniProtKB-KW"/>
</dbReference>
<dbReference type="InterPro" id="IPR050172">
    <property type="entry name" value="SsuD_RutA_monooxygenase"/>
</dbReference>
<proteinExistence type="predicted"/>
<name>A0A383A1T7_9ZZZZ</name>